<gene>
    <name evidence="2" type="ordered locus">STAUR_0523</name>
    <name evidence="3" type="ORF">STIAU_1683</name>
</gene>
<dbReference type="eggNOG" id="COG1572">
    <property type="taxonomic scope" value="Bacteria"/>
</dbReference>
<reference evidence="2 4" key="2">
    <citation type="journal article" date="2011" name="Mol. Biol. Evol.">
        <title>Comparative genomic analysis of fruiting body formation in Myxococcales.</title>
        <authorList>
            <person name="Huntley S."/>
            <person name="Hamann N."/>
            <person name="Wegener-Feldbrugge S."/>
            <person name="Treuner-Lange A."/>
            <person name="Kube M."/>
            <person name="Reinhardt R."/>
            <person name="Klages S."/>
            <person name="Muller R."/>
            <person name="Ronning C.M."/>
            <person name="Nierman W.C."/>
            <person name="Sogaard-Andersen L."/>
        </authorList>
    </citation>
    <scope>NUCLEOTIDE SEQUENCE [LARGE SCALE GENOMIC DNA]</scope>
    <source>
        <strain evidence="2 4">DW4/3-1</strain>
    </source>
</reference>
<evidence type="ECO:0000313" key="5">
    <source>
        <dbReference type="Proteomes" id="UP000032702"/>
    </source>
</evidence>
<dbReference type="Pfam" id="PF07705">
    <property type="entry name" value="CARDB"/>
    <property type="match status" value="2"/>
</dbReference>
<evidence type="ECO:0000313" key="4">
    <source>
        <dbReference type="Proteomes" id="UP000001351"/>
    </source>
</evidence>
<dbReference type="InterPro" id="IPR011635">
    <property type="entry name" value="CARDB"/>
</dbReference>
<proteinExistence type="predicted"/>
<evidence type="ECO:0000313" key="2">
    <source>
        <dbReference type="EMBL" id="ADO68327.1"/>
    </source>
</evidence>
<organism evidence="3 5">
    <name type="scientific">Stigmatella aurantiaca (strain DW4/3-1)</name>
    <dbReference type="NCBI Taxonomy" id="378806"/>
    <lineage>
        <taxon>Bacteria</taxon>
        <taxon>Pseudomonadati</taxon>
        <taxon>Myxococcota</taxon>
        <taxon>Myxococcia</taxon>
        <taxon>Myxococcales</taxon>
        <taxon>Cystobacterineae</taxon>
        <taxon>Archangiaceae</taxon>
        <taxon>Stigmatella</taxon>
    </lineage>
</organism>
<dbReference type="HOGENOM" id="CLU_1165265_0_0_7"/>
<accession>Q095L9</accession>
<keyword evidence="4" id="KW-1185">Reference proteome</keyword>
<evidence type="ECO:0000313" key="3">
    <source>
        <dbReference type="EMBL" id="EAU67434.1"/>
    </source>
</evidence>
<dbReference type="RefSeq" id="WP_002613008.1">
    <property type="nucleotide sequence ID" value="NC_014623.1"/>
</dbReference>
<sequence length="238" mass="24627">MTLPPDQPLTASVTVCNQGTLSDSTRVEVLLSSDTVISPALPPGPPADFLLGSITTPILAPGLCRTFQVSGTAWSPAPGAYSLGAVVDPQNTRPELIEDNNTLLGSRIGIGYGADFIVSALTGPTSVARGKPFTSTVTVCNQGTQGQNTLVALYLSSDKVITPPGPTVPSFLHDHPVGSMNTASLLAGQCQTLPVQGAASVPWVGTYYLGAMVDPQNNRLELIEDNNTKADATLSITP</sequence>
<dbReference type="KEGG" id="sur:STAUR_0523"/>
<dbReference type="OrthoDB" id="5518599at2"/>
<name>Q095L9_STIAD</name>
<reference evidence="3 5" key="1">
    <citation type="submission" date="2006-04" db="EMBL/GenBank/DDBJ databases">
        <authorList>
            <person name="Nierman W.C."/>
        </authorList>
    </citation>
    <scope>NUCLEOTIDE SEQUENCE [LARGE SCALE GENOMIC DNA]</scope>
    <source>
        <strain evidence="3 5">DW4/3-1</strain>
    </source>
</reference>
<dbReference type="EMBL" id="AAMD01000033">
    <property type="protein sequence ID" value="EAU67434.1"/>
    <property type="molecule type" value="Genomic_DNA"/>
</dbReference>
<feature type="domain" description="CARDB" evidence="1">
    <location>
        <begin position="114"/>
        <end position="230"/>
    </location>
</feature>
<dbReference type="InterPro" id="IPR013783">
    <property type="entry name" value="Ig-like_fold"/>
</dbReference>
<feature type="domain" description="CARDB" evidence="1">
    <location>
        <begin position="8"/>
        <end position="103"/>
    </location>
</feature>
<protein>
    <submittedName>
        <fullName evidence="3">Fibronectin type III domain protein, putative</fullName>
    </submittedName>
</protein>
<dbReference type="EMBL" id="CP002271">
    <property type="protein sequence ID" value="ADO68327.1"/>
    <property type="molecule type" value="Genomic_DNA"/>
</dbReference>
<dbReference type="Gene3D" id="2.60.40.10">
    <property type="entry name" value="Immunoglobulins"/>
    <property type="match status" value="2"/>
</dbReference>
<dbReference type="PATRIC" id="fig|378806.16.peg.6683"/>
<dbReference type="Proteomes" id="UP000032702">
    <property type="component" value="Unassembled WGS sequence"/>
</dbReference>
<evidence type="ECO:0000259" key="1">
    <source>
        <dbReference type="Pfam" id="PF07705"/>
    </source>
</evidence>
<dbReference type="AlphaFoldDB" id="Q095L9"/>
<dbReference type="Proteomes" id="UP000001351">
    <property type="component" value="Chromosome"/>
</dbReference>